<protein>
    <submittedName>
        <fullName evidence="1">High affinity copper uptake protein 1-like</fullName>
    </submittedName>
</protein>
<proteinExistence type="evidence at transcript level"/>
<accession>A0A6F9DT84</accession>
<dbReference type="AlphaFoldDB" id="A0A6F9DT84"/>
<gene>
    <name evidence="1" type="primary">Slc31a1-002</name>
</gene>
<name>A0A6F9DT84_9ASCI</name>
<dbReference type="EMBL" id="LR790361">
    <property type="protein sequence ID" value="CAB3266223.1"/>
    <property type="molecule type" value="mRNA"/>
</dbReference>
<reference evidence="1" key="1">
    <citation type="submission" date="2020-04" db="EMBL/GenBank/DDBJ databases">
        <authorList>
            <person name="Neveu A P."/>
        </authorList>
    </citation>
    <scope>NUCLEOTIDE SEQUENCE</scope>
    <source>
        <tissue evidence="1">Whole embryo</tissue>
    </source>
</reference>
<organism evidence="1">
    <name type="scientific">Phallusia mammillata</name>
    <dbReference type="NCBI Taxonomy" id="59560"/>
    <lineage>
        <taxon>Eukaryota</taxon>
        <taxon>Metazoa</taxon>
        <taxon>Chordata</taxon>
        <taxon>Tunicata</taxon>
        <taxon>Ascidiacea</taxon>
        <taxon>Phlebobranchia</taxon>
        <taxon>Ascidiidae</taxon>
        <taxon>Phallusia</taxon>
    </lineage>
</organism>
<evidence type="ECO:0000313" key="1">
    <source>
        <dbReference type="EMBL" id="CAB3266223.1"/>
    </source>
</evidence>
<sequence>MASNSPTQDASFLTLKEIMSHPRKQEVTTYHAINQNRANIVLNENLSDTDLPCFDKWANIHSFAEKHSKKHGFANTGFVRQKRHI</sequence>